<dbReference type="NCBIfam" id="TIGR02227">
    <property type="entry name" value="sigpep_I_bact"/>
    <property type="match status" value="1"/>
</dbReference>
<sequence length="263" mass="28106">MALENTEESSTGATQEKPRSFSRRFFSGVGEVAIILVGALLISTVLRGFVAQMFSIPSGSMENTLKVGDRVLVAKFGGFQRGDVVVFEDPARWLSGPQPEHTQMEQVLEFIGVLPNSGAGYLIKRVIGMPGDRVACCTAEGAVTVNGEALDESQYLYSENGVQVAPSTMSFDVIVPADHIFVLGDHRNASADSRCHLRDTRDGRKAGSAAFVPKNKVVGAAVAVVAPLDRLSTFRVPETFAKIPEPEREAPAEPTIIEAPAGC</sequence>
<keyword evidence="7" id="KW-0812">Transmembrane</keyword>
<dbReference type="EC" id="3.4.21.89" evidence="4 7"/>
<proteinExistence type="inferred from homology"/>
<dbReference type="AlphaFoldDB" id="A0AB37HYR0"/>
<dbReference type="PRINTS" id="PR00727">
    <property type="entry name" value="LEADERPTASE"/>
</dbReference>
<dbReference type="PANTHER" id="PTHR43390:SF1">
    <property type="entry name" value="CHLOROPLAST PROCESSING PEPTIDASE"/>
    <property type="match status" value="1"/>
</dbReference>
<dbReference type="EMBL" id="CP072385">
    <property type="protein sequence ID" value="QUC12675.1"/>
    <property type="molecule type" value="Genomic_DNA"/>
</dbReference>
<feature type="domain" description="Peptidase S26" evidence="8">
    <location>
        <begin position="31"/>
        <end position="225"/>
    </location>
</feature>
<evidence type="ECO:0000256" key="7">
    <source>
        <dbReference type="RuleBase" id="RU362042"/>
    </source>
</evidence>
<evidence type="ECO:0000256" key="1">
    <source>
        <dbReference type="ARBA" id="ARBA00000677"/>
    </source>
</evidence>
<comment type="similarity">
    <text evidence="3 7">Belongs to the peptidase S26 family.</text>
</comment>
<dbReference type="PROSITE" id="PS00761">
    <property type="entry name" value="SPASE_I_3"/>
    <property type="match status" value="1"/>
</dbReference>
<feature type="transmembrane region" description="Helical" evidence="7">
    <location>
        <begin position="25"/>
        <end position="50"/>
    </location>
</feature>
<evidence type="ECO:0000313" key="10">
    <source>
        <dbReference type="Proteomes" id="UP000677180"/>
    </source>
</evidence>
<accession>A0AB37HYR0</accession>
<gene>
    <name evidence="9" type="primary">lepB</name>
    <name evidence="9" type="ORF">J5A53_09215</name>
</gene>
<evidence type="ECO:0000256" key="5">
    <source>
        <dbReference type="ARBA" id="ARBA00022801"/>
    </source>
</evidence>
<dbReference type="GO" id="GO:0009003">
    <property type="term" value="F:signal peptidase activity"/>
    <property type="evidence" value="ECO:0007669"/>
    <property type="project" value="UniProtKB-EC"/>
</dbReference>
<dbReference type="PANTHER" id="PTHR43390">
    <property type="entry name" value="SIGNAL PEPTIDASE I"/>
    <property type="match status" value="1"/>
</dbReference>
<dbReference type="InterPro" id="IPR019533">
    <property type="entry name" value="Peptidase_S26"/>
</dbReference>
<dbReference type="InterPro" id="IPR019758">
    <property type="entry name" value="Pept_S26A_signal_pept_1_CS"/>
</dbReference>
<keyword evidence="7" id="KW-0645">Protease</keyword>
<keyword evidence="7" id="KW-0472">Membrane</keyword>
<dbReference type="Gene3D" id="2.10.109.10">
    <property type="entry name" value="Umud Fragment, subunit A"/>
    <property type="match status" value="1"/>
</dbReference>
<comment type="subcellular location">
    <subcellularLocation>
        <location evidence="2">Cell membrane</location>
        <topology evidence="2">Single-pass type II membrane protein</topology>
    </subcellularLocation>
    <subcellularLocation>
        <location evidence="7">Membrane</location>
        <topology evidence="7">Single-pass type II membrane protein</topology>
    </subcellularLocation>
</comment>
<dbReference type="InterPro" id="IPR000223">
    <property type="entry name" value="Pept_S26A_signal_pept_1"/>
</dbReference>
<feature type="active site" evidence="6">
    <location>
        <position position="60"/>
    </location>
</feature>
<dbReference type="SUPFAM" id="SSF51306">
    <property type="entry name" value="LexA/Signal peptidase"/>
    <property type="match status" value="1"/>
</dbReference>
<dbReference type="Pfam" id="PF10502">
    <property type="entry name" value="Peptidase_S26"/>
    <property type="match status" value="1"/>
</dbReference>
<organism evidence="9 10">
    <name type="scientific">Arachnia propionica</name>
    <dbReference type="NCBI Taxonomy" id="1750"/>
    <lineage>
        <taxon>Bacteria</taxon>
        <taxon>Bacillati</taxon>
        <taxon>Actinomycetota</taxon>
        <taxon>Actinomycetes</taxon>
        <taxon>Propionibacteriales</taxon>
        <taxon>Propionibacteriaceae</taxon>
        <taxon>Arachnia</taxon>
    </lineage>
</organism>
<dbReference type="CDD" id="cd06530">
    <property type="entry name" value="S26_SPase_I"/>
    <property type="match status" value="1"/>
</dbReference>
<dbReference type="InterPro" id="IPR036286">
    <property type="entry name" value="LexA/Signal_pep-like_sf"/>
</dbReference>
<evidence type="ECO:0000256" key="6">
    <source>
        <dbReference type="PIRSR" id="PIRSR600223-1"/>
    </source>
</evidence>
<protein>
    <recommendedName>
        <fullName evidence="4 7">Signal peptidase I</fullName>
        <ecNumber evidence="4 7">3.4.21.89</ecNumber>
    </recommendedName>
</protein>
<keyword evidence="5 7" id="KW-0378">Hydrolase</keyword>
<evidence type="ECO:0000256" key="2">
    <source>
        <dbReference type="ARBA" id="ARBA00004401"/>
    </source>
</evidence>
<dbReference type="GO" id="GO:0004252">
    <property type="term" value="F:serine-type endopeptidase activity"/>
    <property type="evidence" value="ECO:0007669"/>
    <property type="project" value="InterPro"/>
</dbReference>
<evidence type="ECO:0000256" key="4">
    <source>
        <dbReference type="ARBA" id="ARBA00013208"/>
    </source>
</evidence>
<dbReference type="GO" id="GO:0006465">
    <property type="term" value="P:signal peptide processing"/>
    <property type="evidence" value="ECO:0007669"/>
    <property type="project" value="InterPro"/>
</dbReference>
<evidence type="ECO:0000259" key="8">
    <source>
        <dbReference type="Pfam" id="PF10502"/>
    </source>
</evidence>
<dbReference type="Proteomes" id="UP000677180">
    <property type="component" value="Chromosome"/>
</dbReference>
<reference evidence="9" key="1">
    <citation type="submission" date="2021-03" db="EMBL/GenBank/DDBJ databases">
        <title>Human Oral Microbial Genomes.</title>
        <authorList>
            <person name="Johnston C.D."/>
            <person name="Chen T."/>
            <person name="Dewhirst F.E."/>
        </authorList>
    </citation>
    <scope>NUCLEOTIDE SEQUENCE</scope>
    <source>
        <strain evidence="9">F0714</strain>
    </source>
</reference>
<feature type="active site" evidence="6">
    <location>
        <position position="124"/>
    </location>
</feature>
<evidence type="ECO:0000256" key="3">
    <source>
        <dbReference type="ARBA" id="ARBA00009370"/>
    </source>
</evidence>
<name>A0AB37HYR0_9ACTN</name>
<dbReference type="GO" id="GO:0005886">
    <property type="term" value="C:plasma membrane"/>
    <property type="evidence" value="ECO:0007669"/>
    <property type="project" value="UniProtKB-SubCell"/>
</dbReference>
<comment type="catalytic activity">
    <reaction evidence="1 7">
        <text>Cleavage of hydrophobic, N-terminal signal or leader sequences from secreted and periplasmic proteins.</text>
        <dbReference type="EC" id="3.4.21.89"/>
    </reaction>
</comment>
<evidence type="ECO:0000313" key="9">
    <source>
        <dbReference type="EMBL" id="QUC12675.1"/>
    </source>
</evidence>
<keyword evidence="7" id="KW-1133">Transmembrane helix</keyword>